<comment type="caution">
    <text evidence="2">The sequence shown here is derived from an EMBL/GenBank/DDBJ whole genome shotgun (WGS) entry which is preliminary data.</text>
</comment>
<feature type="transmembrane region" description="Helical" evidence="1">
    <location>
        <begin position="132"/>
        <end position="148"/>
    </location>
</feature>
<sequence length="389" mass="42929">MLHTMFEAGFAWLARLLAHRHWRWGLAGLCLLVAATFQFPKINHAYAQLFAHTEVLDEKLRRISEQIAAPFAHHADVASTHLAKMNFRLAVPLLARVLHLSLAQLLALQVLAGLAVFYQVARLLAASLHDRVAAALLTLGLAFTYFGYEYTYDLSGYFDGLGYAALVLALGSQRWPVIFGLVLAGGFVDERVLAASPLLVFWYGVQQYAWQVPGLLRFLLTRPAKAVYAAWLAYAGLRLALMWHYSLPTAGGLVGLSALYHSSWHELLALGLATGLSGYWLPVVLAGALLLYQRRYMALALLLGCFAPIFGSAFAVTDITRSLAFGMPVAFISLDLLGRHTTLAERRYLALVVVFCALLVPTYFTTGYLQYAGPVWLVLLRVLAGQSYH</sequence>
<keyword evidence="1" id="KW-0812">Transmembrane</keyword>
<feature type="transmembrane region" description="Helical" evidence="1">
    <location>
        <begin position="226"/>
        <end position="247"/>
    </location>
</feature>
<accession>A0ABP8PZ99</accession>
<feature type="transmembrane region" description="Helical" evidence="1">
    <location>
        <begin position="97"/>
        <end position="120"/>
    </location>
</feature>
<proteinExistence type="predicted"/>
<feature type="transmembrane region" description="Helical" evidence="1">
    <location>
        <begin position="160"/>
        <end position="188"/>
    </location>
</feature>
<feature type="transmembrane region" description="Helical" evidence="1">
    <location>
        <begin position="350"/>
        <end position="371"/>
    </location>
</feature>
<protein>
    <recommendedName>
        <fullName evidence="4">Glycosyltransferase RgtA/B/C/D-like domain-containing protein</fullName>
    </recommendedName>
</protein>
<evidence type="ECO:0000313" key="2">
    <source>
        <dbReference type="EMBL" id="GAA4494431.1"/>
    </source>
</evidence>
<feature type="transmembrane region" description="Helical" evidence="1">
    <location>
        <begin position="298"/>
        <end position="316"/>
    </location>
</feature>
<evidence type="ECO:0008006" key="4">
    <source>
        <dbReference type="Google" id="ProtNLM"/>
    </source>
</evidence>
<name>A0ABP8PZ99_9BACT</name>
<keyword evidence="1" id="KW-0472">Membrane</keyword>
<organism evidence="2 3">
    <name type="scientific">Hymenobacter ginsengisoli</name>
    <dbReference type="NCBI Taxonomy" id="1051626"/>
    <lineage>
        <taxon>Bacteria</taxon>
        <taxon>Pseudomonadati</taxon>
        <taxon>Bacteroidota</taxon>
        <taxon>Cytophagia</taxon>
        <taxon>Cytophagales</taxon>
        <taxon>Hymenobacteraceae</taxon>
        <taxon>Hymenobacter</taxon>
    </lineage>
</organism>
<dbReference type="Proteomes" id="UP001501243">
    <property type="component" value="Unassembled WGS sequence"/>
</dbReference>
<evidence type="ECO:0000313" key="3">
    <source>
        <dbReference type="Proteomes" id="UP001501243"/>
    </source>
</evidence>
<evidence type="ECO:0000256" key="1">
    <source>
        <dbReference type="SAM" id="Phobius"/>
    </source>
</evidence>
<feature type="transmembrane region" description="Helical" evidence="1">
    <location>
        <begin position="267"/>
        <end position="291"/>
    </location>
</feature>
<feature type="transmembrane region" description="Helical" evidence="1">
    <location>
        <begin position="322"/>
        <end position="338"/>
    </location>
</feature>
<gene>
    <name evidence="2" type="ORF">GCM10023172_04530</name>
</gene>
<dbReference type="EMBL" id="BAABGQ010000003">
    <property type="protein sequence ID" value="GAA4494431.1"/>
    <property type="molecule type" value="Genomic_DNA"/>
</dbReference>
<reference evidence="3" key="1">
    <citation type="journal article" date="2019" name="Int. J. Syst. Evol. Microbiol.">
        <title>The Global Catalogue of Microorganisms (GCM) 10K type strain sequencing project: providing services to taxonomists for standard genome sequencing and annotation.</title>
        <authorList>
            <consortium name="The Broad Institute Genomics Platform"/>
            <consortium name="The Broad Institute Genome Sequencing Center for Infectious Disease"/>
            <person name="Wu L."/>
            <person name="Ma J."/>
        </authorList>
    </citation>
    <scope>NUCLEOTIDE SEQUENCE [LARGE SCALE GENOMIC DNA]</scope>
    <source>
        <strain evidence="3">JCM 17841</strain>
    </source>
</reference>
<keyword evidence="3" id="KW-1185">Reference proteome</keyword>
<dbReference type="RefSeq" id="WP_208130422.1">
    <property type="nucleotide sequence ID" value="NZ_BAABGQ010000003.1"/>
</dbReference>
<keyword evidence="1" id="KW-1133">Transmembrane helix</keyword>